<dbReference type="PANTHER" id="PTHR10877:SF150">
    <property type="entry name" value="REJ DOMAIN-CONTAINING PROTEIN"/>
    <property type="match status" value="1"/>
</dbReference>
<feature type="transmembrane region" description="Helical" evidence="14">
    <location>
        <begin position="2001"/>
        <end position="2023"/>
    </location>
</feature>
<reference evidence="17 18" key="1">
    <citation type="submission" date="2017-06" db="EMBL/GenBank/DDBJ databases">
        <title>A platform for efficient transgenesis in Macrostomum lignano, a flatworm model organism for stem cell research.</title>
        <authorList>
            <person name="Berezikov E."/>
        </authorList>
    </citation>
    <scope>NUCLEOTIDE SEQUENCE [LARGE SCALE GENOMIC DNA]</scope>
    <source>
        <strain evidence="17">DV1</strain>
        <tissue evidence="17">Whole organism</tissue>
    </source>
</reference>
<feature type="region of interest" description="Disordered" evidence="13">
    <location>
        <begin position="2664"/>
        <end position="2685"/>
    </location>
</feature>
<evidence type="ECO:0000259" key="15">
    <source>
        <dbReference type="PROSITE" id="PS50093"/>
    </source>
</evidence>
<dbReference type="Gene3D" id="2.60.60.20">
    <property type="entry name" value="PLAT/LH2 domain"/>
    <property type="match status" value="1"/>
</dbReference>
<dbReference type="GO" id="GO:0005929">
    <property type="term" value="C:cilium"/>
    <property type="evidence" value="ECO:0007669"/>
    <property type="project" value="UniProtKB-SubCell"/>
</dbReference>
<feature type="transmembrane region" description="Helical" evidence="14">
    <location>
        <begin position="2404"/>
        <end position="2426"/>
    </location>
</feature>
<keyword evidence="8" id="KW-0969">Cilium</keyword>
<dbReference type="Pfam" id="PF00801">
    <property type="entry name" value="PKD"/>
    <property type="match status" value="1"/>
</dbReference>
<feature type="compositionally biased region" description="Basic and acidic residues" evidence="13">
    <location>
        <begin position="1960"/>
        <end position="1969"/>
    </location>
</feature>
<dbReference type="InterPro" id="IPR003915">
    <property type="entry name" value="PKD_2"/>
</dbReference>
<keyword evidence="11" id="KW-0966">Cell projection</keyword>
<evidence type="ECO:0000256" key="12">
    <source>
        <dbReference type="PROSITE-ProRule" id="PRU00152"/>
    </source>
</evidence>
<evidence type="ECO:0000256" key="4">
    <source>
        <dbReference type="ARBA" id="ARBA00022475"/>
    </source>
</evidence>
<dbReference type="PROSITE" id="PS50093">
    <property type="entry name" value="PKD"/>
    <property type="match status" value="1"/>
</dbReference>
<comment type="subcellular location">
    <subcellularLocation>
        <location evidence="2">Cell membrane</location>
        <topology evidence="2">Multi-pass membrane protein</topology>
    </subcellularLocation>
    <subcellularLocation>
        <location evidence="1">Cell projection</location>
        <location evidence="1">Cilium</location>
    </subcellularLocation>
</comment>
<proteinExistence type="inferred from homology"/>
<feature type="domain" description="PKD" evidence="15">
    <location>
        <begin position="449"/>
        <end position="503"/>
    </location>
</feature>
<dbReference type="SUPFAM" id="SSF49299">
    <property type="entry name" value="PKD domain"/>
    <property type="match status" value="1"/>
</dbReference>
<accession>A0A267F6B5</accession>
<gene>
    <name evidence="17" type="ORF">BOX15_Mlig000160g1</name>
</gene>
<dbReference type="InterPro" id="IPR000601">
    <property type="entry name" value="PKD_dom"/>
</dbReference>
<evidence type="ECO:0000256" key="1">
    <source>
        <dbReference type="ARBA" id="ARBA00004138"/>
    </source>
</evidence>
<evidence type="ECO:0000256" key="2">
    <source>
        <dbReference type="ARBA" id="ARBA00004651"/>
    </source>
</evidence>
<dbReference type="STRING" id="282301.A0A267F6B5"/>
<evidence type="ECO:0000256" key="3">
    <source>
        <dbReference type="ARBA" id="ARBA00007200"/>
    </source>
</evidence>
<evidence type="ECO:0000256" key="11">
    <source>
        <dbReference type="ARBA" id="ARBA00023273"/>
    </source>
</evidence>
<feature type="transmembrane region" description="Helical" evidence="14">
    <location>
        <begin position="1919"/>
        <end position="1941"/>
    </location>
</feature>
<feature type="domain" description="PLAT" evidence="16">
    <location>
        <begin position="1721"/>
        <end position="1838"/>
    </location>
</feature>
<dbReference type="InterPro" id="IPR002859">
    <property type="entry name" value="PKD/REJ-like"/>
</dbReference>
<keyword evidence="7 14" id="KW-1133">Transmembrane helix</keyword>
<dbReference type="SUPFAM" id="SSF49723">
    <property type="entry name" value="Lipase/lipooxygenase domain (PLAT/LH2 domain)"/>
    <property type="match status" value="1"/>
</dbReference>
<dbReference type="InterPro" id="IPR046791">
    <property type="entry name" value="Polycystin_dom"/>
</dbReference>
<evidence type="ECO:0008006" key="19">
    <source>
        <dbReference type="Google" id="ProtNLM"/>
    </source>
</evidence>
<dbReference type="PANTHER" id="PTHR10877">
    <property type="entry name" value="POLYCYSTIN FAMILY MEMBER"/>
    <property type="match status" value="1"/>
</dbReference>
<evidence type="ECO:0000313" key="17">
    <source>
        <dbReference type="EMBL" id="PAA69298.1"/>
    </source>
</evidence>
<feature type="transmembrane region" description="Helical" evidence="14">
    <location>
        <begin position="1879"/>
        <end position="1899"/>
    </location>
</feature>
<dbReference type="Pfam" id="PF08016">
    <property type="entry name" value="PKD_channel"/>
    <property type="match status" value="1"/>
</dbReference>
<dbReference type="Pfam" id="PF20519">
    <property type="entry name" value="Polycystin_dom"/>
    <property type="match status" value="1"/>
</dbReference>
<feature type="transmembrane region" description="Helical" evidence="14">
    <location>
        <begin position="2110"/>
        <end position="2132"/>
    </location>
</feature>
<dbReference type="GO" id="GO:0005886">
    <property type="term" value="C:plasma membrane"/>
    <property type="evidence" value="ECO:0007669"/>
    <property type="project" value="UniProtKB-SubCell"/>
</dbReference>
<evidence type="ECO:0000256" key="9">
    <source>
        <dbReference type="ARBA" id="ARBA00023136"/>
    </source>
</evidence>
<evidence type="ECO:0000259" key="16">
    <source>
        <dbReference type="PROSITE" id="PS50095"/>
    </source>
</evidence>
<evidence type="ECO:0000256" key="7">
    <source>
        <dbReference type="ARBA" id="ARBA00022989"/>
    </source>
</evidence>
<name>A0A267F6B5_9PLAT</name>
<feature type="transmembrane region" description="Helical" evidence="14">
    <location>
        <begin position="2454"/>
        <end position="2474"/>
    </location>
</feature>
<comment type="caution">
    <text evidence="17">The sequence shown here is derived from an EMBL/GenBank/DDBJ whole genome shotgun (WGS) entry which is preliminary data.</text>
</comment>
<dbReference type="Pfam" id="PF02010">
    <property type="entry name" value="REJ"/>
    <property type="match status" value="1"/>
</dbReference>
<organism evidence="17 18">
    <name type="scientific">Macrostomum lignano</name>
    <dbReference type="NCBI Taxonomy" id="282301"/>
    <lineage>
        <taxon>Eukaryota</taxon>
        <taxon>Metazoa</taxon>
        <taxon>Spiralia</taxon>
        <taxon>Lophotrochozoa</taxon>
        <taxon>Platyhelminthes</taxon>
        <taxon>Rhabditophora</taxon>
        <taxon>Macrostomorpha</taxon>
        <taxon>Macrostomida</taxon>
        <taxon>Macrostomidae</taxon>
        <taxon>Macrostomum</taxon>
    </lineage>
</organism>
<evidence type="ECO:0000256" key="13">
    <source>
        <dbReference type="SAM" id="MobiDB-lite"/>
    </source>
</evidence>
<feature type="transmembrane region" description="Helical" evidence="14">
    <location>
        <begin position="2551"/>
        <end position="2576"/>
    </location>
</feature>
<feature type="region of interest" description="Disordered" evidence="13">
    <location>
        <begin position="1951"/>
        <end position="1973"/>
    </location>
</feature>
<dbReference type="GO" id="GO:0050982">
    <property type="term" value="P:detection of mechanical stimulus"/>
    <property type="evidence" value="ECO:0007669"/>
    <property type="project" value="TreeGrafter"/>
</dbReference>
<dbReference type="GO" id="GO:0005509">
    <property type="term" value="F:calcium ion binding"/>
    <property type="evidence" value="ECO:0007669"/>
    <property type="project" value="InterPro"/>
</dbReference>
<protein>
    <recommendedName>
        <fullName evidence="19">PKD domain-containing protein</fullName>
    </recommendedName>
</protein>
<dbReference type="InterPro" id="IPR051223">
    <property type="entry name" value="Polycystin"/>
</dbReference>
<dbReference type="OrthoDB" id="444119at2759"/>
<evidence type="ECO:0000256" key="5">
    <source>
        <dbReference type="ARBA" id="ARBA00022692"/>
    </source>
</evidence>
<comment type="similarity">
    <text evidence="3">Belongs to the polycystin family.</text>
</comment>
<evidence type="ECO:0000256" key="6">
    <source>
        <dbReference type="ARBA" id="ARBA00022729"/>
    </source>
</evidence>
<keyword evidence="5 14" id="KW-0812">Transmembrane</keyword>
<keyword evidence="18" id="KW-1185">Reference proteome</keyword>
<feature type="transmembrane region" description="Helical" evidence="14">
    <location>
        <begin position="2035"/>
        <end position="2064"/>
    </location>
</feature>
<evidence type="ECO:0000256" key="10">
    <source>
        <dbReference type="ARBA" id="ARBA00023180"/>
    </source>
</evidence>
<evidence type="ECO:0000256" key="8">
    <source>
        <dbReference type="ARBA" id="ARBA00023069"/>
    </source>
</evidence>
<evidence type="ECO:0000256" key="14">
    <source>
        <dbReference type="SAM" id="Phobius"/>
    </source>
</evidence>
<keyword evidence="4" id="KW-1003">Cell membrane</keyword>
<feature type="transmembrane region" description="Helical" evidence="14">
    <location>
        <begin position="1678"/>
        <end position="1697"/>
    </location>
</feature>
<dbReference type="InterPro" id="IPR013122">
    <property type="entry name" value="PKD1_2_channel"/>
</dbReference>
<dbReference type="GO" id="GO:0005262">
    <property type="term" value="F:calcium channel activity"/>
    <property type="evidence" value="ECO:0007669"/>
    <property type="project" value="TreeGrafter"/>
</dbReference>
<keyword evidence="6" id="KW-0732">Signal</keyword>
<keyword evidence="9 14" id="KW-0472">Membrane</keyword>
<sequence>MTNWIMPSFIDNNYSNKDFCFNVSSQFKCQGIPMHGASLKLLPNPVKYPSNLSISIKWFNGTYIDAMVYPDWKNTVYRWNWLENDNATSFHNKEIHYKVSYGLDLREHNVTVRYYNNFTTFTKTQIVLVNPELESALLATISYQRAFAPLNVTFSLQMAFGDTGSYLLADCTFNLYFNANHKFTKLRIPVDKQLNFTFVYSPKNSVVKSTLTCENHFGSVRKDFEVRLYPPIDIYGLSAWVKKTAWRTFYATNVFLNVTNGTDVTYYIWSSGGNNVSKVHPEPVSFWEELPVPYKFTKIGIFDLFVSAKSSRNSETTRISGIVAQNPIIGLNLSGSPDVACPPGTFDLQLSHTGAKQPTNVTCNTTFLNKSSEQEVVLSNSPLALSLSCTQEALALQSKATVLCWNLVSSAVATFSVTCTEAVSGLVVTASQLATTPGVNISISALLTNGTDVVYDFEFGDSTEPIRIESATTFAKDSSAIVYHAFELLGNYTVVVNASNGASWQIGRILIIVIEELVDLEVTHDKVVLYLPGISNFFITNLPNHTSSLVLCDFQFSNFGSRRTFNPRLTDQSNETVSFTFPKESIGQQYVAMTCRNPLSAIPIVRNYSIEIELDAVIIANFTTNGTVWDTFPTEFHLKMKRIGADSCIIVRYNGTLSEDMFGFSRCRSIAEAEGRSFKEINHFNLSLSWSRVFPTYDDYLVTVEAYNEVSNDTASLTASVIDWPCFHPVVKLFGSSPPGLLLADQIIQTLRSEDVNVTSENAFNCTKQTNLTNRWQVSTKDASLQICTRDEERCSLIRRSLPYGLCNVSLTVDLAVKPPVFTTVWFLVNVSKTPLHLEPIQGPDVVDYNTTVSLSVSARDWDEEEGNYTGMKFEWVCLRVGETETTNFISIPTESDVRALPTLAGCFGNGPGVILGGNQSHAASLSISSYNMFPNITYELIMRLAKDSRQVIQKKLLTVRSQPNPVGRLQCVDNCGLKATANRAITFELICDTNCGNKFKPLGFELTIVRVSESWSELGSRVGGAGEGVLSIPPSEISAGTFYRVEGRMWNYMPENSVRLERIVVVNGPPVGGACTVTPTVGQTSKTTHEFECTDWREFGNISLGPLRYKVAFYRRDMGQRATILETTDSCKEALSIPLGEPLRDFAAEIIFTITDASGLKTERTVPIKSFITDYLAEVLTRELTLILWGNASALAQQLSDGNYQLASNTLLTVAGMMNAWNEDGEGAGASAAKKQLFTANMTKLRDRYMKVVNDFPTSTAGEVDRVATLIIFGAQKPQQFSLTAQTMAQQKLTQMVGDMWRLQNEVSLNEQLAVSTKMMDCGLAVWNATRASVSGLCKRGCSGQQQADSGTAKSSVRETMRAIMSVFDSLGQLLLHSSPQFTVSRPGYAYFGVLEQAAETDGSAQRTLKSTQGSVKLPRMSSIGTNGCSVRLLLTDANPYHWDESADQLSSSVLSNWISNCSAHRVKRSAAIAAGKEYLMKLDTGSMELKTVRTTPADQSLMVYHSFVSTGDPVQLIILPEAGVQLEVFIEAEMKPDPMNCTWQYVMPKTLGNGSSDSAILLPADSFLPNQTVNVGLRRLGCIRDENRNVNCTNHTVSYSFGIVVQNCYAWNSSSDSWVRLSSAECQPNDEATASKASFRVNLFGSLGAGVSFVPNTIDFGTLFDNWSGKLADSRAVVATVATLWVLFLPFAVLLRRLDKRDDSRFRYLPLVDDKAEAANYRVQVFTGSYGSEVPLGVFFTVRGQRYNDRVRTLSDGLRENFTPGNVDNLSFTAREPLGDIKSISLSYEGTLSGSGCWYLGRVIVTDCSTNRRYIFVWENAVPPDEEIVIKCASSSELKHTKNLTRNHLSRRMQDDHTWLSIATRKTESNFSRLERFAVCWNLLFMTMIANAMWYGVADNSSEMFSIGPFKVSYGTLITSILGSLTVMPVSMATVILFLKSRAKLAPSDYEVPESSSPEEKKTEHQPKRIFNPDSTSCEEHSVIEQQETSWQLPHWCRYIAWVLLLSSVVTAGVFIVFYAMDWGQEKSEAWLIAFFLSFSETVLIIQPLKVLLIGLVMALFLRKDYDLLDSSSIRVRQIVDSQERFLNLSVVQQMEASNEIRKKAKCALFEIILSVIYIFLLYCVCFGSMDTESFYLNQNLRRMLRENNSSPGFSLNKVQKYHDVYSWLQHVALPAFFPTNAVNGRPLSSEELKFMADGTGYRLGHVSLRQLRIRPHFLRHSVAVSAKFGRDSEDTGCYDVAWRASETCNESDADPLKTAFRATHLSRWSTFGQYGWYSGGGYVLALPSSFSQALSTVAAAKETQWLTNLSRAVLVESNLFYPDTNFFTSLTVLIELMPFGGTVSSISLHSSRLYRYIGATGVFRLCAEILTAIGTLLLLAKQIYSWRLEGIRRYSTNIWHLIRLATVVAMIVGLSCLVARSIMTVTALEEVLNSATGVTNGLTSVMFLDESFYYCLGVAMFFSQISFLNTVKYSRSLAHLGRTLQNSISQFNSFVWAFLIIFFAFCFASYLVLGSSEPDYKSITDTAFTQLIVMLGKLNVNFGNKHSIVATFLLFGYSLIMIFIAVNIFVALLNESYYAGLADLAASEEDFQTLDSIVQLFKSLLRKDAEQEYIGEIETDDPVRHVNDVLVSLTSRAESEDLMERQLESSLRAALFARPTGGRDGGAMDSSAAVGVEDAAKN</sequence>
<dbReference type="InterPro" id="IPR035986">
    <property type="entry name" value="PKD_dom_sf"/>
</dbReference>
<evidence type="ECO:0000313" key="18">
    <source>
        <dbReference type="Proteomes" id="UP000215902"/>
    </source>
</evidence>
<dbReference type="InterPro" id="IPR036392">
    <property type="entry name" value="PLAT/LH2_dom_sf"/>
</dbReference>
<dbReference type="Proteomes" id="UP000215902">
    <property type="component" value="Unassembled WGS sequence"/>
</dbReference>
<dbReference type="EMBL" id="NIVC01001334">
    <property type="protein sequence ID" value="PAA69298.1"/>
    <property type="molecule type" value="Genomic_DNA"/>
</dbReference>
<dbReference type="PRINTS" id="PR01433">
    <property type="entry name" value="POLYCYSTIN2"/>
</dbReference>
<keyword evidence="10" id="KW-0325">Glycoprotein</keyword>
<feature type="transmembrane region" description="Helical" evidence="14">
    <location>
        <begin position="2356"/>
        <end position="2383"/>
    </location>
</feature>
<feature type="transmembrane region" description="Helical" evidence="14">
    <location>
        <begin position="2494"/>
        <end position="2516"/>
    </location>
</feature>
<dbReference type="InterPro" id="IPR001024">
    <property type="entry name" value="PLAT/LH2_dom"/>
</dbReference>
<comment type="caution">
    <text evidence="12">Lacks conserved residue(s) required for the propagation of feature annotation.</text>
</comment>
<dbReference type="PROSITE" id="PS50095">
    <property type="entry name" value="PLAT"/>
    <property type="match status" value="1"/>
</dbReference>